<accession>A0AAN7FEG1</accession>
<evidence type="ECO:0000313" key="2">
    <source>
        <dbReference type="Proteomes" id="UP001324115"/>
    </source>
</evidence>
<sequence length="141" mass="15647">MALTVSHFPSSSSNLSHTRLRNFKANFIALNHGNFEALGHGNRIAIGLSTRWLCLIVTHKVEVEVFRQLLCSSLASSNLPQFSRVSSSIATATRRSFCLIRLDSSMGANSKPRPKDRFDSRTNVMNDGGYDATLIVFSRED</sequence>
<comment type="caution">
    <text evidence="1">The sequence shown here is derived from an EMBL/GenBank/DDBJ whole genome shotgun (WGS) entry which is preliminary data.</text>
</comment>
<name>A0AAN7FEG1_QUERU</name>
<keyword evidence="2" id="KW-1185">Reference proteome</keyword>
<proteinExistence type="predicted"/>
<protein>
    <submittedName>
        <fullName evidence="1">Uncharacterized protein</fullName>
    </submittedName>
</protein>
<organism evidence="1 2">
    <name type="scientific">Quercus rubra</name>
    <name type="common">Northern red oak</name>
    <name type="synonym">Quercus borealis</name>
    <dbReference type="NCBI Taxonomy" id="3512"/>
    <lineage>
        <taxon>Eukaryota</taxon>
        <taxon>Viridiplantae</taxon>
        <taxon>Streptophyta</taxon>
        <taxon>Embryophyta</taxon>
        <taxon>Tracheophyta</taxon>
        <taxon>Spermatophyta</taxon>
        <taxon>Magnoliopsida</taxon>
        <taxon>eudicotyledons</taxon>
        <taxon>Gunneridae</taxon>
        <taxon>Pentapetalae</taxon>
        <taxon>rosids</taxon>
        <taxon>fabids</taxon>
        <taxon>Fagales</taxon>
        <taxon>Fagaceae</taxon>
        <taxon>Quercus</taxon>
    </lineage>
</organism>
<dbReference type="EMBL" id="JAXUIC010000004">
    <property type="protein sequence ID" value="KAK4592087.1"/>
    <property type="molecule type" value="Genomic_DNA"/>
</dbReference>
<evidence type="ECO:0000313" key="1">
    <source>
        <dbReference type="EMBL" id="KAK4592087.1"/>
    </source>
</evidence>
<reference evidence="1 2" key="1">
    <citation type="journal article" date="2023" name="G3 (Bethesda)">
        <title>A haplotype-resolved chromosome-scale genome for Quercus rubra L. provides insights into the genetics of adaptive traits for red oak species.</title>
        <authorList>
            <person name="Kapoor B."/>
            <person name="Jenkins J."/>
            <person name="Schmutz J."/>
            <person name="Zhebentyayeva T."/>
            <person name="Kuelheim C."/>
            <person name="Coggeshall M."/>
            <person name="Heim C."/>
            <person name="Lasky J.R."/>
            <person name="Leites L."/>
            <person name="Islam-Faridi N."/>
            <person name="Romero-Severson J."/>
            <person name="DeLeo V.L."/>
            <person name="Lucas S.M."/>
            <person name="Lazic D."/>
            <person name="Gailing O."/>
            <person name="Carlson J."/>
            <person name="Staton M."/>
        </authorList>
    </citation>
    <scope>NUCLEOTIDE SEQUENCE [LARGE SCALE GENOMIC DNA]</scope>
    <source>
        <strain evidence="1">Pseudo-F2</strain>
    </source>
</reference>
<gene>
    <name evidence="1" type="ORF">RGQ29_016540</name>
</gene>
<dbReference type="Proteomes" id="UP001324115">
    <property type="component" value="Unassembled WGS sequence"/>
</dbReference>
<dbReference type="AlphaFoldDB" id="A0AAN7FEG1"/>